<sequence>MFDQNMSSDPHMSATTLLQKASQIGSTNSTNNNKGNTNINTSFGNRSSSMENDDDDNNDELHGLINSIANGNTSSSIFGGSDKLTLDFLGVGAMVRNMNSGAGFSQHAMNTTSMASLNHDLKSVQSSQSQHFGSSNFMQ</sequence>
<evidence type="ECO:0000313" key="3">
    <source>
        <dbReference type="Proteomes" id="UP000236291"/>
    </source>
</evidence>
<dbReference type="EMBL" id="ASHM01039500">
    <property type="protein sequence ID" value="PNX81227.1"/>
    <property type="molecule type" value="Genomic_DNA"/>
</dbReference>
<feature type="compositionally biased region" description="Low complexity" evidence="1">
    <location>
        <begin position="25"/>
        <end position="42"/>
    </location>
</feature>
<reference evidence="2 3" key="2">
    <citation type="journal article" date="2017" name="Front. Plant Sci.">
        <title>Gene Classification and Mining of Molecular Markers Useful in Red Clover (Trifolium pratense) Breeding.</title>
        <authorList>
            <person name="Istvanek J."/>
            <person name="Dluhosova J."/>
            <person name="Dluhos P."/>
            <person name="Patkova L."/>
            <person name="Nedelnik J."/>
            <person name="Repkova J."/>
        </authorList>
    </citation>
    <scope>NUCLEOTIDE SEQUENCE [LARGE SCALE GENOMIC DNA]</scope>
    <source>
        <strain evidence="3">cv. Tatra</strain>
        <tissue evidence="2">Young leaves</tissue>
    </source>
</reference>
<feature type="region of interest" description="Disordered" evidence="1">
    <location>
        <begin position="25"/>
        <end position="66"/>
    </location>
</feature>
<accession>A0A2K3LRT4</accession>
<organism evidence="2 3">
    <name type="scientific">Trifolium pratense</name>
    <name type="common">Red clover</name>
    <dbReference type="NCBI Taxonomy" id="57577"/>
    <lineage>
        <taxon>Eukaryota</taxon>
        <taxon>Viridiplantae</taxon>
        <taxon>Streptophyta</taxon>
        <taxon>Embryophyta</taxon>
        <taxon>Tracheophyta</taxon>
        <taxon>Spermatophyta</taxon>
        <taxon>Magnoliopsida</taxon>
        <taxon>eudicotyledons</taxon>
        <taxon>Gunneridae</taxon>
        <taxon>Pentapetalae</taxon>
        <taxon>rosids</taxon>
        <taxon>fabids</taxon>
        <taxon>Fabales</taxon>
        <taxon>Fabaceae</taxon>
        <taxon>Papilionoideae</taxon>
        <taxon>50 kb inversion clade</taxon>
        <taxon>NPAAA clade</taxon>
        <taxon>Hologalegina</taxon>
        <taxon>IRL clade</taxon>
        <taxon>Trifolieae</taxon>
        <taxon>Trifolium</taxon>
    </lineage>
</organism>
<comment type="caution">
    <text evidence="2">The sequence shown here is derived from an EMBL/GenBank/DDBJ whole genome shotgun (WGS) entry which is preliminary data.</text>
</comment>
<gene>
    <name evidence="2" type="ORF">L195_g037244</name>
</gene>
<proteinExistence type="predicted"/>
<dbReference type="ExpressionAtlas" id="A0A2K3LRT4">
    <property type="expression patterns" value="baseline"/>
</dbReference>
<dbReference type="Proteomes" id="UP000236291">
    <property type="component" value="Unassembled WGS sequence"/>
</dbReference>
<evidence type="ECO:0000313" key="2">
    <source>
        <dbReference type="EMBL" id="PNX81227.1"/>
    </source>
</evidence>
<dbReference type="AlphaFoldDB" id="A0A2K3LRT4"/>
<name>A0A2K3LRT4_TRIPR</name>
<evidence type="ECO:0000256" key="1">
    <source>
        <dbReference type="SAM" id="MobiDB-lite"/>
    </source>
</evidence>
<dbReference type="STRING" id="57577.A0A2K3LRT4"/>
<protein>
    <submittedName>
        <fullName evidence="2">Uncharacterized protein</fullName>
    </submittedName>
</protein>
<reference evidence="2 3" key="1">
    <citation type="journal article" date="2014" name="Am. J. Bot.">
        <title>Genome assembly and annotation for red clover (Trifolium pratense; Fabaceae).</title>
        <authorList>
            <person name="Istvanek J."/>
            <person name="Jaros M."/>
            <person name="Krenek A."/>
            <person name="Repkova J."/>
        </authorList>
    </citation>
    <scope>NUCLEOTIDE SEQUENCE [LARGE SCALE GENOMIC DNA]</scope>
    <source>
        <strain evidence="3">cv. Tatra</strain>
        <tissue evidence="2">Young leaves</tissue>
    </source>
</reference>